<accession>A0A922L4S1</accession>
<evidence type="ECO:0000313" key="1">
    <source>
        <dbReference type="EMBL" id="KAH9517015.1"/>
    </source>
</evidence>
<proteinExistence type="predicted"/>
<name>A0A922L4S1_DERFA</name>
<dbReference type="Proteomes" id="UP000790347">
    <property type="component" value="Unassembled WGS sequence"/>
</dbReference>
<comment type="caution">
    <text evidence="1">The sequence shown here is derived from an EMBL/GenBank/DDBJ whole genome shotgun (WGS) entry which is preliminary data.</text>
</comment>
<keyword evidence="2" id="KW-1185">Reference proteome</keyword>
<gene>
    <name evidence="1" type="ORF">DERF_007717</name>
</gene>
<reference evidence="1" key="2">
    <citation type="journal article" date="2022" name="Res Sq">
        <title>Comparative Genomics Reveals Insights into the Divergent Evolution of Astigmatic Mites and Household Pest Adaptations.</title>
        <authorList>
            <person name="Xiong Q."/>
            <person name="Wan A.T.-Y."/>
            <person name="Liu X.-Y."/>
            <person name="Fung C.S.-H."/>
            <person name="Xiao X."/>
            <person name="Malainual N."/>
            <person name="Hou J."/>
            <person name="Wang L."/>
            <person name="Wang M."/>
            <person name="Yang K."/>
            <person name="Cui Y."/>
            <person name="Leung E."/>
            <person name="Nong W."/>
            <person name="Shin S.-K."/>
            <person name="Au S."/>
            <person name="Jeong K.Y."/>
            <person name="Chew F.T."/>
            <person name="Hui J."/>
            <person name="Leung T.F."/>
            <person name="Tungtrongchitr A."/>
            <person name="Zhong N."/>
            <person name="Liu Z."/>
            <person name="Tsui S."/>
        </authorList>
    </citation>
    <scope>NUCLEOTIDE SEQUENCE</scope>
    <source>
        <strain evidence="1">Derf</strain>
        <tissue evidence="1">Whole organism</tissue>
    </source>
</reference>
<dbReference type="AlphaFoldDB" id="A0A922L4S1"/>
<evidence type="ECO:0000313" key="2">
    <source>
        <dbReference type="Proteomes" id="UP000790347"/>
    </source>
</evidence>
<dbReference type="EMBL" id="ASGP02000003">
    <property type="protein sequence ID" value="KAH9517015.1"/>
    <property type="molecule type" value="Genomic_DNA"/>
</dbReference>
<reference evidence="1" key="1">
    <citation type="submission" date="2013-05" db="EMBL/GenBank/DDBJ databases">
        <authorList>
            <person name="Yim A.K.Y."/>
            <person name="Chan T.F."/>
            <person name="Ji K.M."/>
            <person name="Liu X.Y."/>
            <person name="Zhou J.W."/>
            <person name="Li R.Q."/>
            <person name="Yang K.Y."/>
            <person name="Li J."/>
            <person name="Li M."/>
            <person name="Law P.T.W."/>
            <person name="Wu Y.L."/>
            <person name="Cai Z.L."/>
            <person name="Qin H."/>
            <person name="Bao Y."/>
            <person name="Leung R.K.K."/>
            <person name="Ng P.K.S."/>
            <person name="Zou J."/>
            <person name="Zhong X.J."/>
            <person name="Ran P.X."/>
            <person name="Zhong N.S."/>
            <person name="Liu Z.G."/>
            <person name="Tsui S.K.W."/>
        </authorList>
    </citation>
    <scope>NUCLEOTIDE SEQUENCE</scope>
    <source>
        <strain evidence="1">Derf</strain>
        <tissue evidence="1">Whole organism</tissue>
    </source>
</reference>
<organism evidence="1 2">
    <name type="scientific">Dermatophagoides farinae</name>
    <name type="common">American house dust mite</name>
    <dbReference type="NCBI Taxonomy" id="6954"/>
    <lineage>
        <taxon>Eukaryota</taxon>
        <taxon>Metazoa</taxon>
        <taxon>Ecdysozoa</taxon>
        <taxon>Arthropoda</taxon>
        <taxon>Chelicerata</taxon>
        <taxon>Arachnida</taxon>
        <taxon>Acari</taxon>
        <taxon>Acariformes</taxon>
        <taxon>Sarcoptiformes</taxon>
        <taxon>Astigmata</taxon>
        <taxon>Psoroptidia</taxon>
        <taxon>Analgoidea</taxon>
        <taxon>Pyroglyphidae</taxon>
        <taxon>Dermatophagoidinae</taxon>
        <taxon>Dermatophagoides</taxon>
    </lineage>
</organism>
<protein>
    <submittedName>
        <fullName evidence="1">Uncharacterized protein</fullName>
    </submittedName>
</protein>
<sequence length="188" mass="20685">MDNEGKKIKKQKQGTKEKNEAITSITCNLWMWTNKWTTVNNKFRNFSIPEILAPLRAGTPNTVPLSIQLRNSNNECNEIVPTCGLDQRLPPSSTSSSNLIQRAVSRHSISSLFDTNSAISLNNGCDSCPPSKTKKNHHKIPSTSVSDVGLLDIEPGSLATSVSLFSLDIVVNGLNIKGGRGRNRRRDR</sequence>